<evidence type="ECO:0000313" key="1">
    <source>
        <dbReference type="EMBL" id="VDN33901.1"/>
    </source>
</evidence>
<evidence type="ECO:0008006" key="3">
    <source>
        <dbReference type="Google" id="ProtNLM"/>
    </source>
</evidence>
<dbReference type="CDD" id="cd00063">
    <property type="entry name" value="FN3"/>
    <property type="match status" value="1"/>
</dbReference>
<gene>
    <name evidence="1" type="ORF">DILT_LOCUS16360</name>
</gene>
<dbReference type="EMBL" id="UYRU01084449">
    <property type="protein sequence ID" value="VDN33901.1"/>
    <property type="molecule type" value="Genomic_DNA"/>
</dbReference>
<name>A0A3P7NUE0_DIBLA</name>
<dbReference type="OrthoDB" id="6129861at2759"/>
<keyword evidence="2" id="KW-1185">Reference proteome</keyword>
<proteinExistence type="predicted"/>
<dbReference type="AlphaFoldDB" id="A0A3P7NUE0"/>
<dbReference type="Proteomes" id="UP000281553">
    <property type="component" value="Unassembled WGS sequence"/>
</dbReference>
<dbReference type="InterPro" id="IPR036116">
    <property type="entry name" value="FN3_sf"/>
</dbReference>
<organism evidence="1 2">
    <name type="scientific">Dibothriocephalus latus</name>
    <name type="common">Fish tapeworm</name>
    <name type="synonym">Diphyllobothrium latum</name>
    <dbReference type="NCBI Taxonomy" id="60516"/>
    <lineage>
        <taxon>Eukaryota</taxon>
        <taxon>Metazoa</taxon>
        <taxon>Spiralia</taxon>
        <taxon>Lophotrochozoa</taxon>
        <taxon>Platyhelminthes</taxon>
        <taxon>Cestoda</taxon>
        <taxon>Eucestoda</taxon>
        <taxon>Diphyllobothriidea</taxon>
        <taxon>Diphyllobothriidae</taxon>
        <taxon>Dibothriocephalus</taxon>
    </lineage>
</organism>
<accession>A0A3P7NUE0</accession>
<protein>
    <recommendedName>
        <fullName evidence="3">Fibronectin type-III domain-containing protein</fullName>
    </recommendedName>
</protein>
<reference evidence="1 2" key="1">
    <citation type="submission" date="2018-11" db="EMBL/GenBank/DDBJ databases">
        <authorList>
            <consortium name="Pathogen Informatics"/>
        </authorList>
    </citation>
    <scope>NUCLEOTIDE SEQUENCE [LARGE SCALE GENOMIC DNA]</scope>
</reference>
<sequence length="89" mass="9423">MAPNDDPDAAKDIRTKADSLKLFVTHLQANTKYKFTIRAYVLPDGQGHGGGYSIPSVAGYVTTSVGEESSAEMYNLETDAAESVPTAGL</sequence>
<dbReference type="SUPFAM" id="SSF49265">
    <property type="entry name" value="Fibronectin type III"/>
    <property type="match status" value="1"/>
</dbReference>
<dbReference type="InterPro" id="IPR003961">
    <property type="entry name" value="FN3_dom"/>
</dbReference>
<evidence type="ECO:0000313" key="2">
    <source>
        <dbReference type="Proteomes" id="UP000281553"/>
    </source>
</evidence>